<keyword evidence="2" id="KW-1185">Reference proteome</keyword>
<reference evidence="1" key="1">
    <citation type="submission" date="2022-03" db="EMBL/GenBank/DDBJ databases">
        <authorList>
            <person name="Martin H S."/>
        </authorList>
    </citation>
    <scope>NUCLEOTIDE SEQUENCE</scope>
</reference>
<feature type="non-terminal residue" evidence="1">
    <location>
        <position position="1"/>
    </location>
</feature>
<sequence length="298" mass="33709">MRLLFCFLYKNLTLIKNDIRSPLDSDPNKRAKRVRSWYLYEQYKSLESNQLQAARALKDRSSQGRILHRELRERRARRRLCDQFGACQSESILPRGASSDTGTLASASTDDFIDSLCDVHASDATIVGSDRTYNLPFGGRPELDGRAANYGGDNDSDEEREVDSLVRDGSELVSDNVEGVHARLDLAQQEAPMIGESLEELSMASVKLCKPCRMSEHDGSFSTMWTRLVAFAYQVLRLNRGNCYYDYSSQVMTAVLACDILCKGLNKMCKFTQRLCLKYSFNFIVKKSMYLCTTVSAQ</sequence>
<dbReference type="Proteomes" id="UP000837857">
    <property type="component" value="Chromosome 10"/>
</dbReference>
<gene>
    <name evidence="1" type="ORF">IPOD504_LOCUS1362</name>
</gene>
<evidence type="ECO:0000313" key="1">
    <source>
        <dbReference type="EMBL" id="CAH2037884.1"/>
    </source>
</evidence>
<accession>A0ABN8HST8</accession>
<dbReference type="EMBL" id="OW152822">
    <property type="protein sequence ID" value="CAH2037884.1"/>
    <property type="molecule type" value="Genomic_DNA"/>
</dbReference>
<evidence type="ECO:0000313" key="2">
    <source>
        <dbReference type="Proteomes" id="UP000837857"/>
    </source>
</evidence>
<organism evidence="1 2">
    <name type="scientific">Iphiclides podalirius</name>
    <name type="common">scarce swallowtail</name>
    <dbReference type="NCBI Taxonomy" id="110791"/>
    <lineage>
        <taxon>Eukaryota</taxon>
        <taxon>Metazoa</taxon>
        <taxon>Ecdysozoa</taxon>
        <taxon>Arthropoda</taxon>
        <taxon>Hexapoda</taxon>
        <taxon>Insecta</taxon>
        <taxon>Pterygota</taxon>
        <taxon>Neoptera</taxon>
        <taxon>Endopterygota</taxon>
        <taxon>Lepidoptera</taxon>
        <taxon>Glossata</taxon>
        <taxon>Ditrysia</taxon>
        <taxon>Papilionoidea</taxon>
        <taxon>Papilionidae</taxon>
        <taxon>Papilioninae</taxon>
        <taxon>Iphiclides</taxon>
    </lineage>
</organism>
<protein>
    <submittedName>
        <fullName evidence="1">Uncharacterized protein</fullName>
    </submittedName>
</protein>
<name>A0ABN8HST8_9NEOP</name>
<proteinExistence type="predicted"/>